<dbReference type="Gene3D" id="2.40.100.10">
    <property type="entry name" value="Cyclophilin-like"/>
    <property type="match status" value="1"/>
</dbReference>
<evidence type="ECO:0000313" key="8">
    <source>
        <dbReference type="Proteomes" id="UP000887572"/>
    </source>
</evidence>
<accession>A0A914I355</accession>
<evidence type="ECO:0000259" key="7">
    <source>
        <dbReference type="PROSITE" id="PS50072"/>
    </source>
</evidence>
<feature type="compositionally biased region" description="Polar residues" evidence="6">
    <location>
        <begin position="277"/>
        <end position="291"/>
    </location>
</feature>
<dbReference type="PANTHER" id="PTHR11071:SF561">
    <property type="entry name" value="PEPTIDYL-PROLYL CIS-TRANS ISOMERASE D-RELATED"/>
    <property type="match status" value="1"/>
</dbReference>
<feature type="region of interest" description="Disordered" evidence="6">
    <location>
        <begin position="390"/>
        <end position="850"/>
    </location>
</feature>
<organism evidence="8 9">
    <name type="scientific">Globodera rostochiensis</name>
    <name type="common">Golden nematode worm</name>
    <name type="synonym">Heterodera rostochiensis</name>
    <dbReference type="NCBI Taxonomy" id="31243"/>
    <lineage>
        <taxon>Eukaryota</taxon>
        <taxon>Metazoa</taxon>
        <taxon>Ecdysozoa</taxon>
        <taxon>Nematoda</taxon>
        <taxon>Chromadorea</taxon>
        <taxon>Rhabditida</taxon>
        <taxon>Tylenchina</taxon>
        <taxon>Tylenchomorpha</taxon>
        <taxon>Tylenchoidea</taxon>
        <taxon>Heteroderidae</taxon>
        <taxon>Heteroderinae</taxon>
        <taxon>Globodera</taxon>
    </lineage>
</organism>
<dbReference type="PROSITE" id="PS00170">
    <property type="entry name" value="CSA_PPIASE_1"/>
    <property type="match status" value="1"/>
</dbReference>
<feature type="region of interest" description="Disordered" evidence="6">
    <location>
        <begin position="867"/>
        <end position="1146"/>
    </location>
</feature>
<feature type="compositionally biased region" description="Basic and acidic residues" evidence="6">
    <location>
        <begin position="267"/>
        <end position="276"/>
    </location>
</feature>
<dbReference type="GO" id="GO:0006457">
    <property type="term" value="P:protein folding"/>
    <property type="evidence" value="ECO:0007669"/>
    <property type="project" value="InterPro"/>
</dbReference>
<dbReference type="PANTHER" id="PTHR11071">
    <property type="entry name" value="PEPTIDYL-PROLYL CIS-TRANS ISOMERASE"/>
    <property type="match status" value="1"/>
</dbReference>
<dbReference type="GO" id="GO:0003755">
    <property type="term" value="F:peptidyl-prolyl cis-trans isomerase activity"/>
    <property type="evidence" value="ECO:0007669"/>
    <property type="project" value="UniProtKB-KW"/>
</dbReference>
<feature type="compositionally biased region" description="Basic residues" evidence="6">
    <location>
        <begin position="1066"/>
        <end position="1077"/>
    </location>
</feature>
<feature type="coiled-coil region" evidence="5">
    <location>
        <begin position="333"/>
        <end position="361"/>
    </location>
</feature>
<evidence type="ECO:0000256" key="4">
    <source>
        <dbReference type="ARBA" id="ARBA00023235"/>
    </source>
</evidence>
<feature type="compositionally biased region" description="Basic and acidic residues" evidence="6">
    <location>
        <begin position="696"/>
        <end position="712"/>
    </location>
</feature>
<keyword evidence="5" id="KW-0175">Coiled coil</keyword>
<dbReference type="EC" id="5.2.1.8" evidence="2"/>
<dbReference type="PRINTS" id="PR00153">
    <property type="entry name" value="CSAPPISMRASE"/>
</dbReference>
<proteinExistence type="predicted"/>
<keyword evidence="3" id="KW-0697">Rotamase</keyword>
<dbReference type="Pfam" id="PF00160">
    <property type="entry name" value="Pro_isomerase"/>
    <property type="match status" value="1"/>
</dbReference>
<feature type="compositionally biased region" description="Basic residues" evidence="6">
    <location>
        <begin position="1035"/>
        <end position="1050"/>
    </location>
</feature>
<evidence type="ECO:0000256" key="6">
    <source>
        <dbReference type="SAM" id="MobiDB-lite"/>
    </source>
</evidence>
<feature type="compositionally biased region" description="Basic residues" evidence="6">
    <location>
        <begin position="1106"/>
        <end position="1118"/>
    </location>
</feature>
<feature type="compositionally biased region" description="Low complexity" evidence="6">
    <location>
        <begin position="835"/>
        <end position="846"/>
    </location>
</feature>
<evidence type="ECO:0000313" key="9">
    <source>
        <dbReference type="WBParaSite" id="Gr19_v10_g7068.t2"/>
    </source>
</evidence>
<feature type="compositionally biased region" description="Basic and acidic residues" evidence="6">
    <location>
        <begin position="819"/>
        <end position="832"/>
    </location>
</feature>
<dbReference type="PROSITE" id="PS50072">
    <property type="entry name" value="CSA_PPIASE_2"/>
    <property type="match status" value="1"/>
</dbReference>
<comment type="catalytic activity">
    <reaction evidence="1">
        <text>[protein]-peptidylproline (omega=180) = [protein]-peptidylproline (omega=0)</text>
        <dbReference type="Rhea" id="RHEA:16237"/>
        <dbReference type="Rhea" id="RHEA-COMP:10747"/>
        <dbReference type="Rhea" id="RHEA-COMP:10748"/>
        <dbReference type="ChEBI" id="CHEBI:83833"/>
        <dbReference type="ChEBI" id="CHEBI:83834"/>
        <dbReference type="EC" id="5.2.1.8"/>
    </reaction>
</comment>
<keyword evidence="8" id="KW-1185">Reference proteome</keyword>
<feature type="domain" description="PPIase cyclophilin-type" evidence="7">
    <location>
        <begin position="15"/>
        <end position="180"/>
    </location>
</feature>
<feature type="compositionally biased region" description="Acidic residues" evidence="6">
    <location>
        <begin position="932"/>
        <end position="943"/>
    </location>
</feature>
<dbReference type="Proteomes" id="UP000887572">
    <property type="component" value="Unplaced"/>
</dbReference>
<feature type="compositionally biased region" description="Basic and acidic residues" evidence="6">
    <location>
        <begin position="762"/>
        <end position="787"/>
    </location>
</feature>
<feature type="compositionally biased region" description="Basic and acidic residues" evidence="6">
    <location>
        <begin position="548"/>
        <end position="689"/>
    </location>
</feature>
<feature type="compositionally biased region" description="Basic residues" evidence="6">
    <location>
        <begin position="202"/>
        <end position="215"/>
    </location>
</feature>
<evidence type="ECO:0000256" key="2">
    <source>
        <dbReference type="ARBA" id="ARBA00013194"/>
    </source>
</evidence>
<feature type="compositionally biased region" description="Basic and acidic residues" evidence="6">
    <location>
        <begin position="887"/>
        <end position="906"/>
    </location>
</feature>
<feature type="compositionally biased region" description="Acidic residues" evidence="6">
    <location>
        <begin position="220"/>
        <end position="229"/>
    </location>
</feature>
<feature type="compositionally biased region" description="Low complexity" evidence="6">
    <location>
        <begin position="993"/>
        <end position="1024"/>
    </location>
</feature>
<dbReference type="InterPro" id="IPR029000">
    <property type="entry name" value="Cyclophilin-like_dom_sf"/>
</dbReference>
<dbReference type="InterPro" id="IPR002130">
    <property type="entry name" value="Cyclophilin-type_PPIase_dom"/>
</dbReference>
<feature type="compositionally biased region" description="Basic and acidic residues" evidence="6">
    <location>
        <begin position="1134"/>
        <end position="1146"/>
    </location>
</feature>
<feature type="compositionally biased region" description="Basic and acidic residues" evidence="6">
    <location>
        <begin position="404"/>
        <end position="417"/>
    </location>
</feature>
<evidence type="ECO:0000256" key="1">
    <source>
        <dbReference type="ARBA" id="ARBA00000971"/>
    </source>
</evidence>
<feature type="compositionally biased region" description="Basic and acidic residues" evidence="6">
    <location>
        <begin position="944"/>
        <end position="955"/>
    </location>
</feature>
<feature type="compositionally biased region" description="Low complexity" evidence="6">
    <location>
        <begin position="390"/>
        <end position="403"/>
    </location>
</feature>
<dbReference type="SUPFAM" id="SSF50891">
    <property type="entry name" value="Cyclophilin-like"/>
    <property type="match status" value="1"/>
</dbReference>
<feature type="region of interest" description="Disordered" evidence="6">
    <location>
        <begin position="183"/>
        <end position="327"/>
    </location>
</feature>
<protein>
    <recommendedName>
        <fullName evidence="2">peptidylprolyl isomerase</fullName>
        <ecNumber evidence="2">5.2.1.8</ecNumber>
    </recommendedName>
</protein>
<keyword evidence="4" id="KW-0413">Isomerase</keyword>
<feature type="compositionally biased region" description="Basic and acidic residues" evidence="6">
    <location>
        <begin position="425"/>
        <end position="464"/>
    </location>
</feature>
<feature type="compositionally biased region" description="Basic and acidic residues" evidence="6">
    <location>
        <begin position="1052"/>
        <end position="1065"/>
    </location>
</feature>
<dbReference type="GO" id="GO:0016018">
    <property type="term" value="F:cyclosporin A binding"/>
    <property type="evidence" value="ECO:0007669"/>
    <property type="project" value="TreeGrafter"/>
</dbReference>
<feature type="compositionally biased region" description="Basic and acidic residues" evidence="6">
    <location>
        <begin position="497"/>
        <end position="509"/>
    </location>
</feature>
<dbReference type="WBParaSite" id="Gr19_v10_g7068.t2">
    <property type="protein sequence ID" value="Gr19_v10_g7068.t2"/>
    <property type="gene ID" value="Gr19_v10_g7068"/>
</dbReference>
<evidence type="ECO:0000256" key="5">
    <source>
        <dbReference type="SAM" id="Coils"/>
    </source>
</evidence>
<name>A0A914I355_GLORO</name>
<dbReference type="AlphaFoldDB" id="A0A914I355"/>
<dbReference type="InterPro" id="IPR020892">
    <property type="entry name" value="Cyclophilin-type_PPIase_CS"/>
</dbReference>
<feature type="compositionally biased region" description="Basic residues" evidence="6">
    <location>
        <begin position="1085"/>
        <end position="1098"/>
    </location>
</feature>
<feature type="compositionally biased region" description="Basic residues" evidence="6">
    <location>
        <begin position="956"/>
        <end position="966"/>
    </location>
</feature>
<feature type="compositionally biased region" description="Low complexity" evidence="6">
    <location>
        <begin position="967"/>
        <end position="985"/>
    </location>
</feature>
<sequence>MTIEKTSKVERRRCFFDIQIDGEPVGRIVMELFDELVPRTTENFVMLCTGQAGIGKVTNKPLHFKGSVFHRVIKNFMIQGGDFSAGNGTGGESIYGGVFEDEAFMAKHEQPFMLSMANRGKDTNGSQFFITTKPAPHLDDVHVVFGKLISGQEVATKIENLKVNTKSRPISDVVIVNSGQLIKKRSAHDSEMEEEEEIKDSTKKRHHKKGRKRVKRATDDEGEEEEENAEPTALPILKNEPENISSVKPEDLPEVPGTNKFLMRRSKTPEGKESTRHNLTASSTSVRQSRGSMRVKGRGAIRFRPEDEAFGGGRSRSATPPHWRREERRLITLKELDQRIKDKLEREEEAQKRAQLKQQERYATGEVVNETIETFGYRNIFAQQPLLPTEAAAAAAAQQQPPTARRDEHQQREERKERDRRHYHRDGSAERRWPSDRYRTDAHHAAREQPHDRQRWRSGARDGSRSPLRNGRAARDEQSRTRGGGGGRGGDSSRTPPPRDVERRSEHHRQAPPRAAAVEVDLQRQHSRHHRAENSGRDAAAMAGTELEQQKEVGDEHHHQEKVAAADQTENRRGERYRDRDTYHRDGGRRDTERMPAAERRGDRDRDSRREHRGGDVRERSRERQQDGRARHRFHDDEHQQQRRDSRDRDRGRRGDEQRRRSREDQRRHSSNLRRVEAEQGEEVEHGQPKDVTGLVKREALDDHSMRSKWEHEEEPVAQENGGEQLPHASAVKLEGLDGNSEHDIERSKKRVRGYSDAQEADNEKGIVDQQESEEKGQLQRPLKQEISETGDSGVGLAAQQQRHKLDVDQNGMGQRQQIAKEKNDAKEEVTKQQKSPLSKPKLVSSDGGISPVKVAPAVVALDQQAAETGPVHGGHAVAALPAVASTKERSKAQESDVHADNERNHSSRASLESTNAAAKSVEKPERVVRIDEDEFESVGDEAELSKDDKVPAVKEKKKTHSRSRSSTKSSSSSKSSSSRSSSRSASKRSPTKKSSAVRSSASSSSSSSSSSTSRESSSSSASSDGKPSREVSRHRSRSRSRSGIRRAARRSPADERRRSKELTSRRRSRSRSRRRGGGTDRSHSSGRRRHSSPRQRRSSRDRSRSRQRRSRSRRRSPSRSPRAGSDRRRRSSRSRDDNRYGGRRR</sequence>
<dbReference type="FunFam" id="2.40.100.10:FF:000005">
    <property type="entry name" value="Peptidyl-prolyl cis-trans isomerase G"/>
    <property type="match status" value="1"/>
</dbReference>
<reference evidence="9" key="1">
    <citation type="submission" date="2022-11" db="UniProtKB">
        <authorList>
            <consortium name="WormBaseParasite"/>
        </authorList>
    </citation>
    <scope>IDENTIFICATION</scope>
</reference>
<feature type="compositionally biased region" description="Basic and acidic residues" evidence="6">
    <location>
        <begin position="921"/>
        <end position="931"/>
    </location>
</feature>
<evidence type="ECO:0000256" key="3">
    <source>
        <dbReference type="ARBA" id="ARBA00023110"/>
    </source>
</evidence>
<feature type="compositionally biased region" description="Polar residues" evidence="6">
    <location>
        <begin position="908"/>
        <end position="918"/>
    </location>
</feature>
<dbReference type="GO" id="GO:0005739">
    <property type="term" value="C:mitochondrion"/>
    <property type="evidence" value="ECO:0007669"/>
    <property type="project" value="TreeGrafter"/>
</dbReference>